<evidence type="ECO:0000256" key="4">
    <source>
        <dbReference type="ARBA" id="ARBA00022729"/>
    </source>
</evidence>
<keyword evidence="4 9" id="KW-0732">Signal</keyword>
<keyword evidence="5" id="KW-1133">Transmembrane helix</keyword>
<evidence type="ECO:0000256" key="1">
    <source>
        <dbReference type="ARBA" id="ARBA00004479"/>
    </source>
</evidence>
<keyword evidence="12" id="KW-1185">Reference proteome</keyword>
<protein>
    <recommendedName>
        <fullName evidence="10">GOLD domain-containing protein</fullName>
    </recommendedName>
</protein>
<evidence type="ECO:0000259" key="10">
    <source>
        <dbReference type="PROSITE" id="PS50866"/>
    </source>
</evidence>
<evidence type="ECO:0000313" key="11">
    <source>
        <dbReference type="EMBL" id="EPS57648.1"/>
    </source>
</evidence>
<evidence type="ECO:0000256" key="8">
    <source>
        <dbReference type="RuleBase" id="RU003827"/>
    </source>
</evidence>
<keyword evidence="6" id="KW-0472">Membrane</keyword>
<feature type="non-terminal residue" evidence="11">
    <location>
        <position position="1"/>
    </location>
</feature>
<evidence type="ECO:0000256" key="5">
    <source>
        <dbReference type="ARBA" id="ARBA00022989"/>
    </source>
</evidence>
<dbReference type="InterPro" id="IPR036598">
    <property type="entry name" value="GOLD_dom_sf"/>
</dbReference>
<name>S8D4N6_9LAMI</name>
<dbReference type="PROSITE" id="PS50866">
    <property type="entry name" value="GOLD"/>
    <property type="match status" value="1"/>
</dbReference>
<dbReference type="GO" id="GO:0012505">
    <property type="term" value="C:endomembrane system"/>
    <property type="evidence" value="ECO:0007669"/>
    <property type="project" value="UniProtKB-SubCell"/>
</dbReference>
<proteinExistence type="inferred from homology"/>
<dbReference type="GO" id="GO:0016020">
    <property type="term" value="C:membrane"/>
    <property type="evidence" value="ECO:0007669"/>
    <property type="project" value="UniProtKB-SubCell"/>
</dbReference>
<dbReference type="PANTHER" id="PTHR22811">
    <property type="entry name" value="TRANSMEMBRANE EMP24 DOMAIN-CONTAINING PROTEIN"/>
    <property type="match status" value="1"/>
</dbReference>
<feature type="non-terminal residue" evidence="11">
    <location>
        <position position="121"/>
    </location>
</feature>
<dbReference type="EMBL" id="AUSU01009994">
    <property type="protein sequence ID" value="EPS57648.1"/>
    <property type="molecule type" value="Genomic_DNA"/>
</dbReference>
<sequence length="121" mass="14083">FTFLLLLSSFGGCFGIRFVIDREECFSHKVEYGNTVHLSFVVIKAEGSWYYNDQGVDLVVKGPNGEQIHDFRDKISDKHEFVAYHEGVYRFCFANKSPYHETIDFDVHAGHFLYHDEHAKD</sequence>
<dbReference type="AlphaFoldDB" id="S8D4N6"/>
<organism evidence="11 12">
    <name type="scientific">Genlisea aurea</name>
    <dbReference type="NCBI Taxonomy" id="192259"/>
    <lineage>
        <taxon>Eukaryota</taxon>
        <taxon>Viridiplantae</taxon>
        <taxon>Streptophyta</taxon>
        <taxon>Embryophyta</taxon>
        <taxon>Tracheophyta</taxon>
        <taxon>Spermatophyta</taxon>
        <taxon>Magnoliopsida</taxon>
        <taxon>eudicotyledons</taxon>
        <taxon>Gunneridae</taxon>
        <taxon>Pentapetalae</taxon>
        <taxon>asterids</taxon>
        <taxon>lamiids</taxon>
        <taxon>Lamiales</taxon>
        <taxon>Lentibulariaceae</taxon>
        <taxon>Genlisea</taxon>
    </lineage>
</organism>
<evidence type="ECO:0000256" key="9">
    <source>
        <dbReference type="SAM" id="SignalP"/>
    </source>
</evidence>
<dbReference type="Proteomes" id="UP000015453">
    <property type="component" value="Unassembled WGS sequence"/>
</dbReference>
<evidence type="ECO:0000256" key="7">
    <source>
        <dbReference type="ARBA" id="ARBA00037847"/>
    </source>
</evidence>
<evidence type="ECO:0000256" key="6">
    <source>
        <dbReference type="ARBA" id="ARBA00023136"/>
    </source>
</evidence>
<feature type="signal peptide" evidence="9">
    <location>
        <begin position="1"/>
        <end position="15"/>
    </location>
</feature>
<evidence type="ECO:0000313" key="12">
    <source>
        <dbReference type="Proteomes" id="UP000015453"/>
    </source>
</evidence>
<dbReference type="OrthoDB" id="1929172at2759"/>
<keyword evidence="3 8" id="KW-0812">Transmembrane</keyword>
<feature type="domain" description="GOLD" evidence="10">
    <location>
        <begin position="23"/>
        <end position="109"/>
    </location>
</feature>
<comment type="similarity">
    <text evidence="2 8">Belongs to the EMP24/GP25L family.</text>
</comment>
<accession>S8D4N6</accession>
<comment type="subcellular location">
    <subcellularLocation>
        <location evidence="7">Endomembrane system</location>
        <topology evidence="7">Single-pass membrane protein</topology>
    </subcellularLocation>
    <subcellularLocation>
        <location evidence="1 8">Membrane</location>
        <topology evidence="1 8">Single-pass type I membrane protein</topology>
    </subcellularLocation>
</comment>
<gene>
    <name evidence="11" type="ORF">M569_17169</name>
</gene>
<feature type="chain" id="PRO_5013243556" description="GOLD domain-containing protein" evidence="9">
    <location>
        <begin position="16"/>
        <end position="121"/>
    </location>
</feature>
<evidence type="ECO:0000256" key="2">
    <source>
        <dbReference type="ARBA" id="ARBA00007104"/>
    </source>
</evidence>
<dbReference type="SUPFAM" id="SSF101576">
    <property type="entry name" value="Supernatant protein factor (SPF), C-terminal domain"/>
    <property type="match status" value="1"/>
</dbReference>
<evidence type="ECO:0000256" key="3">
    <source>
        <dbReference type="ARBA" id="ARBA00022692"/>
    </source>
</evidence>
<dbReference type="InterPro" id="IPR009038">
    <property type="entry name" value="GOLD_dom"/>
</dbReference>
<dbReference type="InterPro" id="IPR015720">
    <property type="entry name" value="Emp24-like"/>
</dbReference>
<comment type="caution">
    <text evidence="11">The sequence shown here is derived from an EMBL/GenBank/DDBJ whole genome shotgun (WGS) entry which is preliminary data.</text>
</comment>
<reference evidence="11 12" key="1">
    <citation type="journal article" date="2013" name="BMC Genomics">
        <title>The miniature genome of a carnivorous plant Genlisea aurea contains a low number of genes and short non-coding sequences.</title>
        <authorList>
            <person name="Leushkin E.V."/>
            <person name="Sutormin R.A."/>
            <person name="Nabieva E.R."/>
            <person name="Penin A.A."/>
            <person name="Kondrashov A.S."/>
            <person name="Logacheva M.D."/>
        </authorList>
    </citation>
    <scope>NUCLEOTIDE SEQUENCE [LARGE SCALE GENOMIC DNA]</scope>
</reference>
<dbReference type="Pfam" id="PF01105">
    <property type="entry name" value="EMP24_GP25L"/>
    <property type="match status" value="1"/>
</dbReference>